<organism evidence="2 3">
    <name type="scientific">Haloplanus rubicundus</name>
    <dbReference type="NCBI Taxonomy" id="1547898"/>
    <lineage>
        <taxon>Archaea</taxon>
        <taxon>Methanobacteriati</taxon>
        <taxon>Methanobacteriota</taxon>
        <taxon>Stenosarchaea group</taxon>
        <taxon>Halobacteria</taxon>
        <taxon>Halobacteriales</taxon>
        <taxon>Haloferacaceae</taxon>
        <taxon>Haloplanus</taxon>
    </lineage>
</organism>
<geneLocation type="plasmid" evidence="3">
    <name>pcba1112-01</name>
</geneLocation>
<dbReference type="GeneID" id="37285428"/>
<keyword evidence="2" id="KW-0614">Plasmid</keyword>
<feature type="region of interest" description="Disordered" evidence="1">
    <location>
        <begin position="76"/>
        <end position="96"/>
    </location>
</feature>
<accession>A0A345E8D7</accession>
<name>A0A345E8D7_9EURY</name>
<evidence type="ECO:0000313" key="2">
    <source>
        <dbReference type="EMBL" id="AXG08459.1"/>
    </source>
</evidence>
<reference evidence="2 3" key="1">
    <citation type="submission" date="2018-07" db="EMBL/GenBank/DDBJ databases">
        <title>Genome sequences of Haloplanus sp. CBA1112.</title>
        <authorList>
            <person name="Kim Y.B."/>
            <person name="Roh S.W."/>
        </authorList>
    </citation>
    <scope>NUCLEOTIDE SEQUENCE [LARGE SCALE GENOMIC DNA]</scope>
    <source>
        <strain evidence="2 3">CBA1112</strain>
        <plasmid evidence="3">pcba1112-01</plasmid>
    </source>
</reference>
<evidence type="ECO:0000313" key="3">
    <source>
        <dbReference type="Proteomes" id="UP000252985"/>
    </source>
</evidence>
<sequence>MEYRTVADELADWFLETPLDVSMEADMQCRLVERLRDILQNEDALYTTCHNPALTTDGNYAEYKRPYIDRIAESGRNDGSLSRVHPEVNLSDPDGPNEQIDVVVFDDELSYPVSWNGGSKRYDERDVTAAFELKFITNQNVLSNELTTATLRSASKAEMRRDDAVEKLHTTNRKLEHDLNRLNDLPTDDTYLIVFSHYNYLFQPDFLDLNTHTYKKNRKIGWAVDTWLSAEAESGSTEILYAHPGGKTWWSS</sequence>
<gene>
    <name evidence="2" type="ORF">DU484_00580</name>
</gene>
<evidence type="ECO:0000256" key="1">
    <source>
        <dbReference type="SAM" id="MobiDB-lite"/>
    </source>
</evidence>
<dbReference type="AlphaFoldDB" id="A0A345E8D7"/>
<dbReference type="KEGG" id="haq:DU484_00580"/>
<dbReference type="RefSeq" id="WP_114604783.1">
    <property type="nucleotide sequence ID" value="NZ_CP031147.1"/>
</dbReference>
<dbReference type="Proteomes" id="UP000252985">
    <property type="component" value="Plasmid pCBA1112-01"/>
</dbReference>
<dbReference type="EMBL" id="CP031147">
    <property type="protein sequence ID" value="AXG08459.1"/>
    <property type="molecule type" value="Genomic_DNA"/>
</dbReference>
<proteinExistence type="predicted"/>
<protein>
    <submittedName>
        <fullName evidence="2">Uncharacterized protein</fullName>
    </submittedName>
</protein>